<comment type="caution">
    <text evidence="1">The sequence shown here is derived from an EMBL/GenBank/DDBJ whole genome shotgun (WGS) entry which is preliminary data.</text>
</comment>
<dbReference type="Proteomes" id="UP000789759">
    <property type="component" value="Unassembled WGS sequence"/>
</dbReference>
<dbReference type="EMBL" id="CAJVQA010026243">
    <property type="protein sequence ID" value="CAG8788463.1"/>
    <property type="molecule type" value="Genomic_DNA"/>
</dbReference>
<reference evidence="1" key="1">
    <citation type="submission" date="2021-06" db="EMBL/GenBank/DDBJ databases">
        <authorList>
            <person name="Kallberg Y."/>
            <person name="Tangrot J."/>
            <person name="Rosling A."/>
        </authorList>
    </citation>
    <scope>NUCLEOTIDE SEQUENCE</scope>
    <source>
        <strain evidence="1">FL966</strain>
    </source>
</reference>
<organism evidence="1 2">
    <name type="scientific">Cetraspora pellucida</name>
    <dbReference type="NCBI Taxonomy" id="1433469"/>
    <lineage>
        <taxon>Eukaryota</taxon>
        <taxon>Fungi</taxon>
        <taxon>Fungi incertae sedis</taxon>
        <taxon>Mucoromycota</taxon>
        <taxon>Glomeromycotina</taxon>
        <taxon>Glomeromycetes</taxon>
        <taxon>Diversisporales</taxon>
        <taxon>Gigasporaceae</taxon>
        <taxon>Cetraspora</taxon>
    </lineage>
</organism>
<dbReference type="AlphaFoldDB" id="A0A9N9JPU8"/>
<gene>
    <name evidence="1" type="ORF">CPELLU_LOCUS16849</name>
</gene>
<evidence type="ECO:0000313" key="1">
    <source>
        <dbReference type="EMBL" id="CAG8788463.1"/>
    </source>
</evidence>
<accession>A0A9N9JPU8</accession>
<protein>
    <submittedName>
        <fullName evidence="1">14414_t:CDS:1</fullName>
    </submittedName>
</protein>
<feature type="non-terminal residue" evidence="1">
    <location>
        <position position="1"/>
    </location>
</feature>
<evidence type="ECO:0000313" key="2">
    <source>
        <dbReference type="Proteomes" id="UP000789759"/>
    </source>
</evidence>
<sequence>LDKSEEPEESKKPKEPENFEELKEINKLTVQIISQKRLHVNLQKRF</sequence>
<name>A0A9N9JPU8_9GLOM</name>
<keyword evidence="2" id="KW-1185">Reference proteome</keyword>
<proteinExistence type="predicted"/>